<evidence type="ECO:0008006" key="5">
    <source>
        <dbReference type="Google" id="ProtNLM"/>
    </source>
</evidence>
<dbReference type="SUPFAM" id="SSF54695">
    <property type="entry name" value="POZ domain"/>
    <property type="match status" value="1"/>
</dbReference>
<sequence>MDCIGYRISGELSDITVVVDNEEFHLHKFPLFVRSNYFKNLTSLQNDSSKNKSRVVLENFPGGSRTFEIIADYCYNKDVDVNLNNVVSVKCAAEYLEMTGGTGRGGLVMLADNILFDLTYSAKTKRDFYLPLVLLDKSVQFKKYSENSGLTQKLIDSVVENLHSFLKSAAVYDNIEKDPKKTKKNRISLSEDSLKILNNLPLDWMNDLIRSAARVGLSQPTLSVIIENYIDFNTGLNPHYESKTQDRTQNLVSITASILKVDQKLSQINQQEKELDDNSNLKSIAADLLSKEEPRNLINIAGEILEPKSNNLISITADILNNEKPSNLISIASDILEEEPTPATDQILSSEEPKNLINIASDILDTPNRTINLVTIAGDILKESNLNNNDKLRIIDEITRNLTELRLEPEFSISWLLIYINVLHELNADNSTRSAFNSWAWNAINDLKSDSRQLSSVPVSVMTELSKDISKRDSTNSSKLIDLVDRYIYELNNENRLSPDQFIQLAGSIPKEKRNSFDELTRIVLDMLRKETHNLDSDKRQQLFDLIDFDKLNEKTLQECDECEFIPQKYITKAALNLCAKLRRELDEIKLLNKSYEPTSKTTKPLSTKIDIEPVYSPSTKFTSPRFSATTTNRNQEKILNDEKKITNTQSSKTAYSSLYSPLSTAYPSYHYTYPKYGNSSPNLKTKSSIKDIKDNYSTKTTSKNSYSKSTYQSYQHHRNHHDCLDYDVYDYFDYLDDGDTTTNSYMLGYNRYRRFN</sequence>
<evidence type="ECO:0000259" key="1">
    <source>
        <dbReference type="PROSITE" id="PS50097"/>
    </source>
</evidence>
<dbReference type="InterPro" id="IPR043454">
    <property type="entry name" value="NPH3/RPT2-like"/>
</dbReference>
<evidence type="ECO:0000259" key="2">
    <source>
        <dbReference type="PROSITE" id="PS51649"/>
    </source>
</evidence>
<dbReference type="Pfam" id="PF03000">
    <property type="entry name" value="NPH3"/>
    <property type="match status" value="1"/>
</dbReference>
<comment type="caution">
    <text evidence="3">The sequence shown here is derived from an EMBL/GenBank/DDBJ whole genome shotgun (WGS) entry which is preliminary data.</text>
</comment>
<dbReference type="OrthoDB" id="624345at2759"/>
<dbReference type="PROSITE" id="PS51649">
    <property type="entry name" value="NPH3"/>
    <property type="match status" value="1"/>
</dbReference>
<dbReference type="InterPro" id="IPR000210">
    <property type="entry name" value="BTB/POZ_dom"/>
</dbReference>
<reference evidence="3" key="1">
    <citation type="submission" date="2021-02" db="EMBL/GenBank/DDBJ databases">
        <authorList>
            <person name="Nowell W R."/>
        </authorList>
    </citation>
    <scope>NUCLEOTIDE SEQUENCE</scope>
    <source>
        <strain evidence="3">Ploen Becks lab</strain>
    </source>
</reference>
<organism evidence="3 4">
    <name type="scientific">Brachionus calyciflorus</name>
    <dbReference type="NCBI Taxonomy" id="104777"/>
    <lineage>
        <taxon>Eukaryota</taxon>
        <taxon>Metazoa</taxon>
        <taxon>Spiralia</taxon>
        <taxon>Gnathifera</taxon>
        <taxon>Rotifera</taxon>
        <taxon>Eurotatoria</taxon>
        <taxon>Monogononta</taxon>
        <taxon>Pseudotrocha</taxon>
        <taxon>Ploima</taxon>
        <taxon>Brachionidae</taxon>
        <taxon>Brachionus</taxon>
    </lineage>
</organism>
<dbReference type="PROSITE" id="PS50097">
    <property type="entry name" value="BTB"/>
    <property type="match status" value="1"/>
</dbReference>
<proteinExistence type="predicted"/>
<dbReference type="PANTHER" id="PTHR32370">
    <property type="entry name" value="OS12G0117600 PROTEIN"/>
    <property type="match status" value="1"/>
</dbReference>
<protein>
    <recommendedName>
        <fullName evidence="5">BTB domain-containing protein</fullName>
    </recommendedName>
</protein>
<dbReference type="AlphaFoldDB" id="A0A813RXC6"/>
<feature type="domain" description="NPH3" evidence="2">
    <location>
        <begin position="483"/>
        <end position="581"/>
    </location>
</feature>
<dbReference type="InterPro" id="IPR011333">
    <property type="entry name" value="SKP1/BTB/POZ_sf"/>
</dbReference>
<dbReference type="SMART" id="SM00225">
    <property type="entry name" value="BTB"/>
    <property type="match status" value="1"/>
</dbReference>
<dbReference type="InterPro" id="IPR027356">
    <property type="entry name" value="NPH3_dom"/>
</dbReference>
<dbReference type="EMBL" id="CAJNOC010000648">
    <property type="protein sequence ID" value="CAF0787153.1"/>
    <property type="molecule type" value="Genomic_DNA"/>
</dbReference>
<dbReference type="Gene3D" id="3.30.710.10">
    <property type="entry name" value="Potassium Channel Kv1.1, Chain A"/>
    <property type="match status" value="1"/>
</dbReference>
<dbReference type="Proteomes" id="UP000663879">
    <property type="component" value="Unassembled WGS sequence"/>
</dbReference>
<feature type="domain" description="BTB" evidence="1">
    <location>
        <begin position="13"/>
        <end position="83"/>
    </location>
</feature>
<evidence type="ECO:0000313" key="3">
    <source>
        <dbReference type="EMBL" id="CAF0787153.1"/>
    </source>
</evidence>
<dbReference type="Pfam" id="PF00651">
    <property type="entry name" value="BTB"/>
    <property type="match status" value="1"/>
</dbReference>
<name>A0A813RXC6_9BILA</name>
<accession>A0A813RXC6</accession>
<gene>
    <name evidence="3" type="ORF">OXX778_LOCUS5781</name>
</gene>
<evidence type="ECO:0000313" key="4">
    <source>
        <dbReference type="Proteomes" id="UP000663879"/>
    </source>
</evidence>
<keyword evidence="4" id="KW-1185">Reference proteome</keyword>